<accession>A0A2U2I4P1</accession>
<dbReference type="AlphaFoldDB" id="A0A2U2I4P1"/>
<name>A0A2U2I4P1_9BURK</name>
<protein>
    <submittedName>
        <fullName evidence="1">Uncharacterized protein</fullName>
    </submittedName>
</protein>
<dbReference type="EMBL" id="PXWF02000078">
    <property type="protein sequence ID" value="PWF54632.1"/>
    <property type="molecule type" value="Genomic_DNA"/>
</dbReference>
<sequence length="193" mass="21308">MSIWRNLMPTSSYGTRTHVDLEELLLQAIAGDAALAAIGRISDIVGAGKKIIAGDDEWRDYFDMLSERAACIISVPSLHPSTLWELDQLAKRSLFSKVLMIFTGLHASGKDPRYAIGNLAPELKRSDWDLPTDLTTTSLVSFAPKGVVSFHHADSGFNKRHISRMIATVLAQQITSQFTPRDERPALETGQPF</sequence>
<evidence type="ECO:0000313" key="1">
    <source>
        <dbReference type="EMBL" id="PWF54632.1"/>
    </source>
</evidence>
<gene>
    <name evidence="1" type="ORF">C7C56_006040</name>
</gene>
<dbReference type="Proteomes" id="UP000241421">
    <property type="component" value="Unassembled WGS sequence"/>
</dbReference>
<evidence type="ECO:0000313" key="2">
    <source>
        <dbReference type="Proteomes" id="UP000241421"/>
    </source>
</evidence>
<comment type="caution">
    <text evidence="1">The sequence shown here is derived from an EMBL/GenBank/DDBJ whole genome shotgun (WGS) entry which is preliminary data.</text>
</comment>
<proteinExistence type="predicted"/>
<organism evidence="1 2">
    <name type="scientific">Massilia glaciei</name>
    <dbReference type="NCBI Taxonomy" id="1524097"/>
    <lineage>
        <taxon>Bacteria</taxon>
        <taxon>Pseudomonadati</taxon>
        <taxon>Pseudomonadota</taxon>
        <taxon>Betaproteobacteria</taxon>
        <taxon>Burkholderiales</taxon>
        <taxon>Oxalobacteraceae</taxon>
        <taxon>Telluria group</taxon>
        <taxon>Massilia</taxon>
    </lineage>
</organism>
<reference evidence="1 2" key="1">
    <citation type="submission" date="2018-04" db="EMBL/GenBank/DDBJ databases">
        <title>Massilia violaceinigra sp. nov., a novel purple-pigmented bacterium isolated from Tianshan glacier, Xinjiang, China.</title>
        <authorList>
            <person name="Wang H."/>
        </authorList>
    </citation>
    <scope>NUCLEOTIDE SEQUENCE [LARGE SCALE GENOMIC DNA]</scope>
    <source>
        <strain evidence="1 2">B448-2</strain>
    </source>
</reference>
<keyword evidence="2" id="KW-1185">Reference proteome</keyword>